<comment type="caution">
    <text evidence="1">The sequence shown here is derived from an EMBL/GenBank/DDBJ whole genome shotgun (WGS) entry which is preliminary data.</text>
</comment>
<dbReference type="PROSITE" id="PS00221">
    <property type="entry name" value="MIP"/>
    <property type="match status" value="1"/>
</dbReference>
<dbReference type="InterPro" id="IPR022357">
    <property type="entry name" value="MIP_CS"/>
</dbReference>
<organism evidence="1 2">
    <name type="scientific">Lentinula lateritia</name>
    <dbReference type="NCBI Taxonomy" id="40482"/>
    <lineage>
        <taxon>Eukaryota</taxon>
        <taxon>Fungi</taxon>
        <taxon>Dikarya</taxon>
        <taxon>Basidiomycota</taxon>
        <taxon>Agaricomycotina</taxon>
        <taxon>Agaricomycetes</taxon>
        <taxon>Agaricomycetidae</taxon>
        <taxon>Agaricales</taxon>
        <taxon>Marasmiineae</taxon>
        <taxon>Omphalotaceae</taxon>
        <taxon>Lentinula</taxon>
    </lineage>
</organism>
<protein>
    <submittedName>
        <fullName evidence="1">Uncharacterized protein</fullName>
    </submittedName>
</protein>
<reference evidence="1" key="2">
    <citation type="journal article" date="2023" name="Proc. Natl. Acad. Sci. U.S.A.">
        <title>A global phylogenomic analysis of the shiitake genus Lentinula.</title>
        <authorList>
            <person name="Sierra-Patev S."/>
            <person name="Min B."/>
            <person name="Naranjo-Ortiz M."/>
            <person name="Looney B."/>
            <person name="Konkel Z."/>
            <person name="Slot J.C."/>
            <person name="Sakamoto Y."/>
            <person name="Steenwyk J.L."/>
            <person name="Rokas A."/>
            <person name="Carro J."/>
            <person name="Camarero S."/>
            <person name="Ferreira P."/>
            <person name="Molpeceres G."/>
            <person name="Ruiz-Duenas F.J."/>
            <person name="Serrano A."/>
            <person name="Henrissat B."/>
            <person name="Drula E."/>
            <person name="Hughes K.W."/>
            <person name="Mata J.L."/>
            <person name="Ishikawa N.K."/>
            <person name="Vargas-Isla R."/>
            <person name="Ushijima S."/>
            <person name="Smith C.A."/>
            <person name="Donoghue J."/>
            <person name="Ahrendt S."/>
            <person name="Andreopoulos W."/>
            <person name="He G."/>
            <person name="LaButti K."/>
            <person name="Lipzen A."/>
            <person name="Ng V."/>
            <person name="Riley R."/>
            <person name="Sandor L."/>
            <person name="Barry K."/>
            <person name="Martinez A.T."/>
            <person name="Xiao Y."/>
            <person name="Gibbons J.G."/>
            <person name="Terashima K."/>
            <person name="Grigoriev I.V."/>
            <person name="Hibbett D."/>
        </authorList>
    </citation>
    <scope>NUCLEOTIDE SEQUENCE</scope>
    <source>
        <strain evidence="1">Sp2 HRB7682 ss15</strain>
    </source>
</reference>
<proteinExistence type="predicted"/>
<reference evidence="1" key="1">
    <citation type="submission" date="2022-08" db="EMBL/GenBank/DDBJ databases">
        <authorList>
            <consortium name="DOE Joint Genome Institute"/>
            <person name="Min B."/>
            <person name="Riley R."/>
            <person name="Sierra-Patev S."/>
            <person name="Naranjo-Ortiz M."/>
            <person name="Looney B."/>
            <person name="Konkel Z."/>
            <person name="Slot J.C."/>
            <person name="Sakamoto Y."/>
            <person name="Steenwyk J.L."/>
            <person name="Rokas A."/>
            <person name="Carro J."/>
            <person name="Camarero S."/>
            <person name="Ferreira P."/>
            <person name="Molpeceres G."/>
            <person name="Ruiz-Duenas F.J."/>
            <person name="Serrano A."/>
            <person name="Henrissat B."/>
            <person name="Drula E."/>
            <person name="Hughes K.W."/>
            <person name="Mata J.L."/>
            <person name="Ishikawa N.K."/>
            <person name="Vargas-Isla R."/>
            <person name="Ushijima S."/>
            <person name="Smith C.A."/>
            <person name="Ahrendt S."/>
            <person name="Andreopoulos W."/>
            <person name="He G."/>
            <person name="Labutti K."/>
            <person name="Lipzen A."/>
            <person name="Ng V."/>
            <person name="Sandor L."/>
            <person name="Barry K."/>
            <person name="Martinez A.T."/>
            <person name="Xiao Y."/>
            <person name="Gibbons J.G."/>
            <person name="Terashima K."/>
            <person name="Hibbett D.S."/>
            <person name="Grigoriev I.V."/>
        </authorList>
    </citation>
    <scope>NUCLEOTIDE SEQUENCE</scope>
    <source>
        <strain evidence="1">Sp2 HRB7682 ss15</strain>
    </source>
</reference>
<gene>
    <name evidence="1" type="ORF">C8J55DRAFT_11602</name>
</gene>
<dbReference type="AlphaFoldDB" id="A0A9W9E1R0"/>
<dbReference type="Proteomes" id="UP001150238">
    <property type="component" value="Unassembled WGS sequence"/>
</dbReference>
<evidence type="ECO:0000313" key="2">
    <source>
        <dbReference type="Proteomes" id="UP001150238"/>
    </source>
</evidence>
<sequence>MSSKPVSSEDILGQKYDRCLADFLVKTCVLHPPRSLHVICYLQTPTFRERLISLLPHARSPITYHINKLLPEEWDSALGSSRLSSCSNDAPFPSLFQPDLAQARPTLTVIGHLIQLEYLGQESFLLRRLPRLWYQLNPSISISYRGADSVIVVGVGG</sequence>
<dbReference type="EMBL" id="JANVFS010000001">
    <property type="protein sequence ID" value="KAJ4496117.1"/>
    <property type="molecule type" value="Genomic_DNA"/>
</dbReference>
<name>A0A9W9E1R0_9AGAR</name>
<evidence type="ECO:0000313" key="1">
    <source>
        <dbReference type="EMBL" id="KAJ4496117.1"/>
    </source>
</evidence>
<accession>A0A9W9E1R0</accession>